<reference evidence="3" key="1">
    <citation type="journal article" date="2019" name="Int. J. Syst. Evol. Microbiol.">
        <title>The Global Catalogue of Microorganisms (GCM) 10K type strain sequencing project: providing services to taxonomists for standard genome sequencing and annotation.</title>
        <authorList>
            <consortium name="The Broad Institute Genomics Platform"/>
            <consortium name="The Broad Institute Genome Sequencing Center for Infectious Disease"/>
            <person name="Wu L."/>
            <person name="Ma J."/>
        </authorList>
    </citation>
    <scope>NUCLEOTIDE SEQUENCE [LARGE SCALE GENOMIC DNA]</scope>
    <source>
        <strain evidence="3">JCM 4816</strain>
    </source>
</reference>
<evidence type="ECO:0000256" key="1">
    <source>
        <dbReference type="SAM" id="SignalP"/>
    </source>
</evidence>
<dbReference type="EMBL" id="BAAAXF010000048">
    <property type="protein sequence ID" value="GAA3499867.1"/>
    <property type="molecule type" value="Genomic_DNA"/>
</dbReference>
<accession>A0ABP6TWZ6</accession>
<organism evidence="2 3">
    <name type="scientific">Streptomyces prasinosporus</name>
    <dbReference type="NCBI Taxonomy" id="68256"/>
    <lineage>
        <taxon>Bacteria</taxon>
        <taxon>Bacillati</taxon>
        <taxon>Actinomycetota</taxon>
        <taxon>Actinomycetes</taxon>
        <taxon>Kitasatosporales</taxon>
        <taxon>Streptomycetaceae</taxon>
        <taxon>Streptomyces</taxon>
        <taxon>Streptomyces albogriseolus group</taxon>
    </lineage>
</organism>
<dbReference type="PROSITE" id="PS51257">
    <property type="entry name" value="PROKAR_LIPOPROTEIN"/>
    <property type="match status" value="1"/>
</dbReference>
<proteinExistence type="predicted"/>
<gene>
    <name evidence="2" type="ORF">GCM10019016_069720</name>
</gene>
<protein>
    <recommendedName>
        <fullName evidence="4">Lipoprotein</fullName>
    </recommendedName>
</protein>
<dbReference type="RefSeq" id="WP_345580417.1">
    <property type="nucleotide sequence ID" value="NZ_BAAAXF010000048.1"/>
</dbReference>
<evidence type="ECO:0008006" key="4">
    <source>
        <dbReference type="Google" id="ProtNLM"/>
    </source>
</evidence>
<keyword evidence="1" id="KW-0732">Signal</keyword>
<evidence type="ECO:0000313" key="2">
    <source>
        <dbReference type="EMBL" id="GAA3499867.1"/>
    </source>
</evidence>
<evidence type="ECO:0000313" key="3">
    <source>
        <dbReference type="Proteomes" id="UP001501455"/>
    </source>
</evidence>
<feature type="signal peptide" evidence="1">
    <location>
        <begin position="1"/>
        <end position="25"/>
    </location>
</feature>
<feature type="chain" id="PRO_5047123949" description="Lipoprotein" evidence="1">
    <location>
        <begin position="26"/>
        <end position="297"/>
    </location>
</feature>
<keyword evidence="3" id="KW-1185">Reference proteome</keyword>
<dbReference type="Proteomes" id="UP001501455">
    <property type="component" value="Unassembled WGS sequence"/>
</dbReference>
<sequence length="297" mass="32115">MSAHRKGVAALGLIGLMAVTAGCDAAPAEGPAPRNTSVRAAPAASAEARELLLPFDTYKISKADDYLIAAAEDVLMKGCLEARGVRWSPRAPVGAAEMDPPNRRRYGVIEEAVAREFGFHAPPEAEAEVRFTTARQRRSASLSDSEVRAAYGSTGTGGCWGKAHEELRDGVAESDYDVLNKYSRKSFEDSQRDGEVRAVFRSWSACMAKSGFRYRDPVAVVNDPRWSASPSPSDHEIKVALADVRCKEETGVVAVWSAVETRIQRDIVTADAASFRALKATKKAWLASARRALESTP</sequence>
<name>A0ABP6TWZ6_9ACTN</name>
<comment type="caution">
    <text evidence="2">The sequence shown here is derived from an EMBL/GenBank/DDBJ whole genome shotgun (WGS) entry which is preliminary data.</text>
</comment>